<evidence type="ECO:0000256" key="7">
    <source>
        <dbReference type="ARBA" id="ARBA00023136"/>
    </source>
</evidence>
<keyword evidence="3" id="KW-1003">Cell membrane</keyword>
<dbReference type="EMBL" id="MEZV01000054">
    <property type="protein sequence ID" value="OGD65655.1"/>
    <property type="molecule type" value="Genomic_DNA"/>
</dbReference>
<evidence type="ECO:0000313" key="11">
    <source>
        <dbReference type="Proteomes" id="UP000176451"/>
    </source>
</evidence>
<accession>A0A1F5EE51</accession>
<keyword evidence="4" id="KW-0997">Cell inner membrane</keyword>
<dbReference type="PANTHER" id="PTHR30012:SF0">
    <property type="entry name" value="TYPE II SECRETION SYSTEM PROTEIN F-RELATED"/>
    <property type="match status" value="1"/>
</dbReference>
<evidence type="ECO:0000256" key="8">
    <source>
        <dbReference type="SAM" id="Phobius"/>
    </source>
</evidence>
<evidence type="ECO:0000259" key="9">
    <source>
        <dbReference type="Pfam" id="PF00482"/>
    </source>
</evidence>
<comment type="caution">
    <text evidence="10">The sequence shown here is derived from an EMBL/GenBank/DDBJ whole genome shotgun (WGS) entry which is preliminary data.</text>
</comment>
<comment type="subcellular location">
    <subcellularLocation>
        <location evidence="1">Cell inner membrane</location>
        <topology evidence="1">Multi-pass membrane protein</topology>
    </subcellularLocation>
</comment>
<keyword evidence="5 8" id="KW-0812">Transmembrane</keyword>
<dbReference type="Gene3D" id="1.20.81.30">
    <property type="entry name" value="Type II secretion system (T2SS), domain F"/>
    <property type="match status" value="2"/>
</dbReference>
<evidence type="ECO:0000256" key="6">
    <source>
        <dbReference type="ARBA" id="ARBA00022989"/>
    </source>
</evidence>
<feature type="domain" description="Type II secretion system protein GspF" evidence="9">
    <location>
        <begin position="222"/>
        <end position="342"/>
    </location>
</feature>
<dbReference type="InterPro" id="IPR003004">
    <property type="entry name" value="GspF/PilC"/>
</dbReference>
<organism evidence="10 11">
    <name type="scientific">Candidatus Berkelbacteria bacterium RIFCSPHIGHO2_12_FULL_36_9</name>
    <dbReference type="NCBI Taxonomy" id="1797469"/>
    <lineage>
        <taxon>Bacteria</taxon>
        <taxon>Candidatus Berkelbacteria</taxon>
    </lineage>
</organism>
<dbReference type="PRINTS" id="PR00812">
    <property type="entry name" value="BCTERIALGSPF"/>
</dbReference>
<dbReference type="Proteomes" id="UP000176451">
    <property type="component" value="Unassembled WGS sequence"/>
</dbReference>
<evidence type="ECO:0000256" key="1">
    <source>
        <dbReference type="ARBA" id="ARBA00004429"/>
    </source>
</evidence>
<reference evidence="10 11" key="1">
    <citation type="journal article" date="2016" name="Nat. Commun.">
        <title>Thousands of microbial genomes shed light on interconnected biogeochemical processes in an aquifer system.</title>
        <authorList>
            <person name="Anantharaman K."/>
            <person name="Brown C.T."/>
            <person name="Hug L.A."/>
            <person name="Sharon I."/>
            <person name="Castelle C.J."/>
            <person name="Probst A.J."/>
            <person name="Thomas B.C."/>
            <person name="Singh A."/>
            <person name="Wilkins M.J."/>
            <person name="Karaoz U."/>
            <person name="Brodie E.L."/>
            <person name="Williams K.H."/>
            <person name="Hubbard S.S."/>
            <person name="Banfield J.F."/>
        </authorList>
    </citation>
    <scope>NUCLEOTIDE SEQUENCE [LARGE SCALE GENOMIC DNA]</scope>
</reference>
<feature type="transmembrane region" description="Helical" evidence="8">
    <location>
        <begin position="172"/>
        <end position="191"/>
    </location>
</feature>
<sequence>MNLNFDLFDRVTVKDRAFLSRQLATMLSSGLSIDRAIILIAAQSKKNIIKTTLEEIDKDLQAGQSFSSAISRHPKVFDKVYVNVVVSGEAVGKLAEVLTHLSDQLESEDKFRGKIQGAMVYPIFIVLVMIAIMTLMMIKVIPEIAKIFKEAGAELPWTTKILIFVSQGIIDYWWIVIIAIIGIFIGLKIFLATDYGKLLINMIQINLPWGLGKDVYMARFNRTLGMLTSSGTPIIDAVKITADVMNNKIYKTSLENIASQLERGIPMSVPLEKDPHFPLVVPQMVMVGEQTGRIDQVLNNLANYYENQTDDKIKNLTALFEPALIVLIGIGVGFVVFSVLMPIYQVVQLQ</sequence>
<comment type="similarity">
    <text evidence="2">Belongs to the GSP F family.</text>
</comment>
<feature type="domain" description="Type II secretion system protein GspF" evidence="9">
    <location>
        <begin position="20"/>
        <end position="142"/>
    </location>
</feature>
<dbReference type="GO" id="GO:0015628">
    <property type="term" value="P:protein secretion by the type II secretion system"/>
    <property type="evidence" value="ECO:0007669"/>
    <property type="project" value="TreeGrafter"/>
</dbReference>
<dbReference type="FunFam" id="1.20.81.30:FF:000001">
    <property type="entry name" value="Type II secretion system protein F"/>
    <property type="match status" value="2"/>
</dbReference>
<feature type="transmembrane region" description="Helical" evidence="8">
    <location>
        <begin position="118"/>
        <end position="138"/>
    </location>
</feature>
<keyword evidence="6 8" id="KW-1133">Transmembrane helix</keyword>
<dbReference type="InterPro" id="IPR018076">
    <property type="entry name" value="T2SS_GspF_dom"/>
</dbReference>
<protein>
    <recommendedName>
        <fullName evidence="9">Type II secretion system protein GspF domain-containing protein</fullName>
    </recommendedName>
</protein>
<proteinExistence type="inferred from homology"/>
<dbReference type="PANTHER" id="PTHR30012">
    <property type="entry name" value="GENERAL SECRETION PATHWAY PROTEIN"/>
    <property type="match status" value="1"/>
</dbReference>
<name>A0A1F5EE51_9BACT</name>
<dbReference type="GO" id="GO:0005886">
    <property type="term" value="C:plasma membrane"/>
    <property type="evidence" value="ECO:0007669"/>
    <property type="project" value="UniProtKB-SubCell"/>
</dbReference>
<gene>
    <name evidence="10" type="ORF">A3F08_02410</name>
</gene>
<evidence type="ECO:0000313" key="10">
    <source>
        <dbReference type="EMBL" id="OGD65655.1"/>
    </source>
</evidence>
<evidence type="ECO:0000256" key="3">
    <source>
        <dbReference type="ARBA" id="ARBA00022475"/>
    </source>
</evidence>
<feature type="transmembrane region" description="Helical" evidence="8">
    <location>
        <begin position="323"/>
        <end position="344"/>
    </location>
</feature>
<dbReference type="STRING" id="1797469.A3F08_02410"/>
<keyword evidence="7 8" id="KW-0472">Membrane</keyword>
<dbReference type="Pfam" id="PF00482">
    <property type="entry name" value="T2SSF"/>
    <property type="match status" value="2"/>
</dbReference>
<dbReference type="InterPro" id="IPR042094">
    <property type="entry name" value="T2SS_GspF_sf"/>
</dbReference>
<dbReference type="AlphaFoldDB" id="A0A1F5EE51"/>
<evidence type="ECO:0000256" key="5">
    <source>
        <dbReference type="ARBA" id="ARBA00022692"/>
    </source>
</evidence>
<evidence type="ECO:0000256" key="4">
    <source>
        <dbReference type="ARBA" id="ARBA00022519"/>
    </source>
</evidence>
<evidence type="ECO:0000256" key="2">
    <source>
        <dbReference type="ARBA" id="ARBA00005745"/>
    </source>
</evidence>